<name>D7BJL1_ALLS1</name>
<sequence>MSVILQHQMASRIVFEDGWEGIVLLSSLRKYRDLMEEAERVFSRKHPPDYLIWRVFEPIVPDPPPALLEDLRTRGVADQIYEADRYYLSDYDLYWPANAAIYVNPYEGAIVRGTLEGRHFHSDPLRIPTETHGRRQCA</sequence>
<dbReference type="RefSeq" id="WP_013159841.1">
    <property type="nucleotide sequence ID" value="NC_014214.1"/>
</dbReference>
<evidence type="ECO:0000313" key="1">
    <source>
        <dbReference type="EMBL" id="ADH65367.1"/>
    </source>
</evidence>
<dbReference type="AlphaFoldDB" id="D7BJL1"/>
<reference evidence="1 2" key="1">
    <citation type="journal article" date="2010" name="Stand. Genomic Sci.">
        <title>Complete genome sequence of Meiothermus silvanus type strain (VI-R2).</title>
        <authorList>
            <person name="Sikorski J."/>
            <person name="Tindall B.J."/>
            <person name="Lowry S."/>
            <person name="Lucas S."/>
            <person name="Nolan M."/>
            <person name="Copeland A."/>
            <person name="Glavina Del Rio T."/>
            <person name="Tice H."/>
            <person name="Cheng J.F."/>
            <person name="Han C."/>
            <person name="Pitluck S."/>
            <person name="Liolios K."/>
            <person name="Ivanova N."/>
            <person name="Mavromatis K."/>
            <person name="Mikhailova N."/>
            <person name="Pati A."/>
            <person name="Goodwin L."/>
            <person name="Chen A."/>
            <person name="Palaniappan K."/>
            <person name="Land M."/>
            <person name="Hauser L."/>
            <person name="Chang Y.J."/>
            <person name="Jeffries C.D."/>
            <person name="Rohde M."/>
            <person name="Goker M."/>
            <person name="Woyke T."/>
            <person name="Bristow J."/>
            <person name="Eisen J.A."/>
            <person name="Markowitz V."/>
            <person name="Hugenholtz P."/>
            <person name="Kyrpides N.C."/>
            <person name="Klenk H.P."/>
            <person name="Lapidus A."/>
        </authorList>
    </citation>
    <scope>NUCLEOTIDE SEQUENCE [LARGE SCALE GENOMIC DNA]</scope>
    <source>
        <strain evidence="2">ATCC 700542 / DSM 9946 / VI-R2</strain>
        <plasmid evidence="2">Plasmid pMESIL02</plasmid>
    </source>
</reference>
<gene>
    <name evidence="1" type="ORF">Mesil_3575</name>
</gene>
<dbReference type="KEGG" id="msv:Mesil_3575"/>
<dbReference type="EMBL" id="CP002044">
    <property type="protein sequence ID" value="ADH65367.1"/>
    <property type="molecule type" value="Genomic_DNA"/>
</dbReference>
<dbReference type="HOGENOM" id="CLU_1852819_0_0_0"/>
<geneLocation type="plasmid" evidence="1 2">
    <name>pMESIL02</name>
</geneLocation>
<accession>D7BJL1</accession>
<evidence type="ECO:0000313" key="2">
    <source>
        <dbReference type="Proteomes" id="UP000001916"/>
    </source>
</evidence>
<protein>
    <submittedName>
        <fullName evidence="1">Uncharacterized protein</fullName>
    </submittedName>
</protein>
<proteinExistence type="predicted"/>
<dbReference type="Proteomes" id="UP000001916">
    <property type="component" value="Plasmid pMESIL02"/>
</dbReference>
<keyword evidence="1" id="KW-0614">Plasmid</keyword>
<keyword evidence="2" id="KW-1185">Reference proteome</keyword>
<organism evidence="1 2">
    <name type="scientific">Allomeiothermus silvanus (strain ATCC 700542 / DSM 9946 / NBRC 106475 / NCIMB 13440 / VI-R2)</name>
    <name type="common">Thermus silvanus</name>
    <dbReference type="NCBI Taxonomy" id="526227"/>
    <lineage>
        <taxon>Bacteria</taxon>
        <taxon>Thermotogati</taxon>
        <taxon>Deinococcota</taxon>
        <taxon>Deinococci</taxon>
        <taxon>Thermales</taxon>
        <taxon>Thermaceae</taxon>
        <taxon>Allomeiothermus</taxon>
    </lineage>
</organism>
<dbReference type="OrthoDB" id="9879813at2"/>